<accession>A0A9X0D6D1</accession>
<dbReference type="OrthoDB" id="10254665at2759"/>
<dbReference type="GO" id="GO:0005634">
    <property type="term" value="C:nucleus"/>
    <property type="evidence" value="ECO:0007669"/>
    <property type="project" value="UniProtKB-SubCell"/>
</dbReference>
<keyword evidence="4" id="KW-0819">tRNA processing</keyword>
<evidence type="ECO:0000313" key="8">
    <source>
        <dbReference type="EMBL" id="KAJ7389067.1"/>
    </source>
</evidence>
<dbReference type="Proteomes" id="UP001163046">
    <property type="component" value="Unassembled WGS sequence"/>
</dbReference>
<keyword evidence="9" id="KW-1185">Reference proteome</keyword>
<evidence type="ECO:0000313" key="9">
    <source>
        <dbReference type="Proteomes" id="UP001163046"/>
    </source>
</evidence>
<sequence length="375" mass="42064">MINEGECVILKKENVIRAVKVRKGRKELFEKLHFSLDSAIGCPLGSIFEVKGGKLSRLDAKEDVDELLVANKTDDKNNQFLQNDSTSQKLSRDEIMNLKAQGISGKDIVDHLVENSATFKERTQFSQAKYKKKKMNKHVVRFSILRPTTDLIAQMYYAKGATKICDLRLDTLSQILTMSNVRAHSRMMIVESCQGMVVGALLERMGGHGSLIQIYTGDFPGRQALEYFNFPDSFKECLSGFSMDKITTLATSTGVVKKPLSATQSNDTTEQERILPEGSSSSGEEEEGGNSMTDEEKLARRMHRKNEESKAREELESGTLDSLVVVSRFQPSPIVMALLPRLAPSRPFVVYCQYKEPLMECYVNLREKGKPLTSI</sequence>
<evidence type="ECO:0000256" key="3">
    <source>
        <dbReference type="ARBA" id="ARBA00021704"/>
    </source>
</evidence>
<feature type="compositionally biased region" description="Basic and acidic residues" evidence="7">
    <location>
        <begin position="294"/>
        <end position="315"/>
    </location>
</feature>
<dbReference type="Pfam" id="PF04189">
    <property type="entry name" value="Gcd10p"/>
    <property type="match status" value="1"/>
</dbReference>
<dbReference type="GO" id="GO:0031515">
    <property type="term" value="C:tRNA (m1A) methyltransferase complex"/>
    <property type="evidence" value="ECO:0007669"/>
    <property type="project" value="InterPro"/>
</dbReference>
<dbReference type="EMBL" id="MU825442">
    <property type="protein sequence ID" value="KAJ7389067.1"/>
    <property type="molecule type" value="Genomic_DNA"/>
</dbReference>
<evidence type="ECO:0000256" key="5">
    <source>
        <dbReference type="ARBA" id="ARBA00023242"/>
    </source>
</evidence>
<comment type="similarity">
    <text evidence="2">Belongs to the TRM6/GCD10 family.</text>
</comment>
<gene>
    <name evidence="8" type="primary">TRMT6</name>
    <name evidence="8" type="ORF">OS493_033927</name>
</gene>
<organism evidence="8 9">
    <name type="scientific">Desmophyllum pertusum</name>
    <dbReference type="NCBI Taxonomy" id="174260"/>
    <lineage>
        <taxon>Eukaryota</taxon>
        <taxon>Metazoa</taxon>
        <taxon>Cnidaria</taxon>
        <taxon>Anthozoa</taxon>
        <taxon>Hexacorallia</taxon>
        <taxon>Scleractinia</taxon>
        <taxon>Caryophylliina</taxon>
        <taxon>Caryophylliidae</taxon>
        <taxon>Desmophyllum</taxon>
    </lineage>
</organism>
<dbReference type="GO" id="GO:0030488">
    <property type="term" value="P:tRNA methylation"/>
    <property type="evidence" value="ECO:0007669"/>
    <property type="project" value="InterPro"/>
</dbReference>
<proteinExistence type="inferred from homology"/>
<evidence type="ECO:0000256" key="2">
    <source>
        <dbReference type="ARBA" id="ARBA00008320"/>
    </source>
</evidence>
<evidence type="ECO:0000256" key="1">
    <source>
        <dbReference type="ARBA" id="ARBA00004123"/>
    </source>
</evidence>
<evidence type="ECO:0000256" key="4">
    <source>
        <dbReference type="ARBA" id="ARBA00022694"/>
    </source>
</evidence>
<name>A0A9X0D6D1_9CNID</name>
<keyword evidence="5" id="KW-0539">Nucleus</keyword>
<dbReference type="AlphaFoldDB" id="A0A9X0D6D1"/>
<protein>
    <recommendedName>
        <fullName evidence="3">tRNA (adenine(58)-N(1))-methyltransferase non-catalytic subunit TRM6</fullName>
    </recommendedName>
    <alternativeName>
        <fullName evidence="6">tRNA(m1A58)-methyltransferase subunit TRM6</fullName>
    </alternativeName>
</protein>
<dbReference type="InterPro" id="IPR017423">
    <property type="entry name" value="TRM6"/>
</dbReference>
<comment type="caution">
    <text evidence="8">The sequence shown here is derived from an EMBL/GenBank/DDBJ whole genome shotgun (WGS) entry which is preliminary data.</text>
</comment>
<evidence type="ECO:0000256" key="7">
    <source>
        <dbReference type="SAM" id="MobiDB-lite"/>
    </source>
</evidence>
<dbReference type="PANTHER" id="PTHR12945">
    <property type="entry name" value="TRANSLATION INITIATION FACTOR EIF3-RELATED"/>
    <property type="match status" value="1"/>
</dbReference>
<dbReference type="PANTHER" id="PTHR12945:SF0">
    <property type="entry name" value="TRNA (ADENINE(58)-N(1))-METHYLTRANSFERASE NON-CATALYTIC SUBUNIT TRM6"/>
    <property type="match status" value="1"/>
</dbReference>
<evidence type="ECO:0000256" key="6">
    <source>
        <dbReference type="ARBA" id="ARBA00032319"/>
    </source>
</evidence>
<feature type="region of interest" description="Disordered" evidence="7">
    <location>
        <begin position="260"/>
        <end position="317"/>
    </location>
</feature>
<comment type="subcellular location">
    <subcellularLocation>
        <location evidence="1">Nucleus</location>
    </subcellularLocation>
</comment>
<reference evidence="8" key="1">
    <citation type="submission" date="2023-01" db="EMBL/GenBank/DDBJ databases">
        <title>Genome assembly of the deep-sea coral Lophelia pertusa.</title>
        <authorList>
            <person name="Herrera S."/>
            <person name="Cordes E."/>
        </authorList>
    </citation>
    <scope>NUCLEOTIDE SEQUENCE</scope>
    <source>
        <strain evidence="8">USNM1676648</strain>
        <tissue evidence="8">Polyp</tissue>
    </source>
</reference>